<evidence type="ECO:0000256" key="1">
    <source>
        <dbReference type="SAM" id="SignalP"/>
    </source>
</evidence>
<reference evidence="3" key="1">
    <citation type="journal article" date="2019" name="Int. J. Syst. Evol. Microbiol.">
        <title>The Global Catalogue of Microorganisms (GCM) 10K type strain sequencing project: providing services to taxonomists for standard genome sequencing and annotation.</title>
        <authorList>
            <consortium name="The Broad Institute Genomics Platform"/>
            <consortium name="The Broad Institute Genome Sequencing Center for Infectious Disease"/>
            <person name="Wu L."/>
            <person name="Ma J."/>
        </authorList>
    </citation>
    <scope>NUCLEOTIDE SEQUENCE [LARGE SCALE GENOMIC DNA]</scope>
    <source>
        <strain evidence="3">YJ-61-S</strain>
    </source>
</reference>
<dbReference type="PROSITE" id="PS51257">
    <property type="entry name" value="PROKAR_LIPOPROTEIN"/>
    <property type="match status" value="1"/>
</dbReference>
<feature type="signal peptide" evidence="1">
    <location>
        <begin position="1"/>
        <end position="22"/>
    </location>
</feature>
<evidence type="ECO:0000313" key="2">
    <source>
        <dbReference type="EMBL" id="MFC4635171.1"/>
    </source>
</evidence>
<keyword evidence="1" id="KW-0732">Signal</keyword>
<keyword evidence="3" id="KW-1185">Reference proteome</keyword>
<accession>A0ABV9HYC1</accession>
<proteinExistence type="predicted"/>
<evidence type="ECO:0008006" key="4">
    <source>
        <dbReference type="Google" id="ProtNLM"/>
    </source>
</evidence>
<comment type="caution">
    <text evidence="2">The sequence shown here is derived from an EMBL/GenBank/DDBJ whole genome shotgun (WGS) entry which is preliminary data.</text>
</comment>
<evidence type="ECO:0000313" key="3">
    <source>
        <dbReference type="Proteomes" id="UP001596043"/>
    </source>
</evidence>
<sequence length="217" mass="24938">MKLKAFILLASVLLFSSCIVKSIQPFYTKGDLSYTEKLIGIWTDQKGGVWDVISMKEQFMKDQKENSNVSEDDKKAFEAYKEGYIVKYVKKEKEVVFIAMPFQLEGQYFLDFIPFEFDTESINHLAAEHLIKTHSVAKLDINAAQKISFSWLTEERIKTLFNDNKLRLKHEIVGPEEALLLTASSQELSAFLKKYLTASIEDKWKSSDALTLTKNTI</sequence>
<protein>
    <recommendedName>
        <fullName evidence="4">Lipoprotein</fullName>
    </recommendedName>
</protein>
<gene>
    <name evidence="2" type="ORF">ACFO3O_14765</name>
</gene>
<organism evidence="2 3">
    <name type="scientific">Dokdonia ponticola</name>
    <dbReference type="NCBI Taxonomy" id="2041041"/>
    <lineage>
        <taxon>Bacteria</taxon>
        <taxon>Pseudomonadati</taxon>
        <taxon>Bacteroidota</taxon>
        <taxon>Flavobacteriia</taxon>
        <taxon>Flavobacteriales</taxon>
        <taxon>Flavobacteriaceae</taxon>
        <taxon>Dokdonia</taxon>
    </lineage>
</organism>
<dbReference type="RefSeq" id="WP_379980132.1">
    <property type="nucleotide sequence ID" value="NZ_JBHSFV010000009.1"/>
</dbReference>
<dbReference type="Proteomes" id="UP001596043">
    <property type="component" value="Unassembled WGS sequence"/>
</dbReference>
<name>A0ABV9HYC1_9FLAO</name>
<feature type="chain" id="PRO_5047421280" description="Lipoprotein" evidence="1">
    <location>
        <begin position="23"/>
        <end position="217"/>
    </location>
</feature>
<dbReference type="EMBL" id="JBHSFV010000009">
    <property type="protein sequence ID" value="MFC4635171.1"/>
    <property type="molecule type" value="Genomic_DNA"/>
</dbReference>